<feature type="compositionally biased region" description="Basic residues" evidence="1">
    <location>
        <begin position="71"/>
        <end position="85"/>
    </location>
</feature>
<name>A0ABR2UUR7_9PEZI</name>
<evidence type="ECO:0000313" key="2">
    <source>
        <dbReference type="EMBL" id="KAK9418031.1"/>
    </source>
</evidence>
<dbReference type="Proteomes" id="UP001408356">
    <property type="component" value="Unassembled WGS sequence"/>
</dbReference>
<reference evidence="2 3" key="1">
    <citation type="journal article" date="2024" name="J. Plant Pathol.">
        <title>Sequence and assembly of the genome of Seiridium unicorne, isolate CBS 538.82, causal agent of cypress canker disease.</title>
        <authorList>
            <person name="Scali E."/>
            <person name="Rocca G.D."/>
            <person name="Danti R."/>
            <person name="Garbelotto M."/>
            <person name="Barberini S."/>
            <person name="Baroncelli R."/>
            <person name="Emiliani G."/>
        </authorList>
    </citation>
    <scope>NUCLEOTIDE SEQUENCE [LARGE SCALE GENOMIC DNA]</scope>
    <source>
        <strain evidence="2 3">BM-138-508</strain>
    </source>
</reference>
<accession>A0ABR2UUR7</accession>
<feature type="region of interest" description="Disordered" evidence="1">
    <location>
        <begin position="48"/>
        <end position="123"/>
    </location>
</feature>
<proteinExistence type="predicted"/>
<evidence type="ECO:0000313" key="3">
    <source>
        <dbReference type="Proteomes" id="UP001408356"/>
    </source>
</evidence>
<dbReference type="EMBL" id="JARVKF010000394">
    <property type="protein sequence ID" value="KAK9418031.1"/>
    <property type="molecule type" value="Genomic_DNA"/>
</dbReference>
<comment type="caution">
    <text evidence="2">The sequence shown here is derived from an EMBL/GenBank/DDBJ whole genome shotgun (WGS) entry which is preliminary data.</text>
</comment>
<feature type="region of interest" description="Disordered" evidence="1">
    <location>
        <begin position="1"/>
        <end position="21"/>
    </location>
</feature>
<gene>
    <name evidence="2" type="ORF">SUNI508_08460</name>
</gene>
<organism evidence="2 3">
    <name type="scientific">Seiridium unicorne</name>
    <dbReference type="NCBI Taxonomy" id="138068"/>
    <lineage>
        <taxon>Eukaryota</taxon>
        <taxon>Fungi</taxon>
        <taxon>Dikarya</taxon>
        <taxon>Ascomycota</taxon>
        <taxon>Pezizomycotina</taxon>
        <taxon>Sordariomycetes</taxon>
        <taxon>Xylariomycetidae</taxon>
        <taxon>Amphisphaeriales</taxon>
        <taxon>Sporocadaceae</taxon>
        <taxon>Seiridium</taxon>
    </lineage>
</organism>
<sequence>MDHLQNTDEPSATEILKAKERERCTPKFIAHKHVPLPDTGIREVAGAVTRRTDRLAVPEPPPSNRSSTGTSRRKGWPHRRRRHGNGFHDDSDSDSDGDDKRRDHIRAASPAVVPKRPSAKIGNFDDTFATSLTLEEEERVRQLRDLREIGEKWEGIKVERDLYEIDDELRSRRFSAETTHFPERR</sequence>
<protein>
    <submittedName>
        <fullName evidence="2">Uncharacterized protein</fullName>
    </submittedName>
</protein>
<evidence type="ECO:0000256" key="1">
    <source>
        <dbReference type="SAM" id="MobiDB-lite"/>
    </source>
</evidence>
<keyword evidence="3" id="KW-1185">Reference proteome</keyword>